<organism evidence="1 2">
    <name type="scientific">Paenibacillus polymyxa</name>
    <name type="common">Bacillus polymyxa</name>
    <dbReference type="NCBI Taxonomy" id="1406"/>
    <lineage>
        <taxon>Bacteria</taxon>
        <taxon>Bacillati</taxon>
        <taxon>Bacillota</taxon>
        <taxon>Bacilli</taxon>
        <taxon>Bacillales</taxon>
        <taxon>Paenibacillaceae</taxon>
        <taxon>Paenibacillus</taxon>
    </lineage>
</organism>
<sequence length="134" mass="15310">MNSTTVNVKGEFDLHVIYYGIRIGNSVIYQRDNAGSVHILLSNDPLCQSSNHCGILISIRQDVYVNIDQAIVEDVMMKLSQWLKAHKLLHSPRNFYAGSKARAIMDIVPFMLEQDTPDMKYVFQSWTPFPLPHT</sequence>
<accession>A0AAE9IDN6</accession>
<protein>
    <submittedName>
        <fullName evidence="1">Uncharacterized protein</fullName>
    </submittedName>
</protein>
<reference evidence="1" key="1">
    <citation type="submission" date="2022-11" db="EMBL/GenBank/DDBJ databases">
        <authorList>
            <person name="Vasilchenko N.G."/>
            <person name="Prazdnova E.V."/>
            <person name="Gorovtsov A.V."/>
            <person name="Chistyakov V.A."/>
            <person name="Pak M.L."/>
        </authorList>
    </citation>
    <scope>NUCLEOTIDE SEQUENCE</scope>
    <source>
        <strain evidence="1">R 4.5</strain>
    </source>
</reference>
<gene>
    <name evidence="1" type="ORF">MF626_004315</name>
</gene>
<dbReference type="EMBL" id="CP097770">
    <property type="protein sequence ID" value="URJ49902.2"/>
    <property type="molecule type" value="Genomic_DNA"/>
</dbReference>
<dbReference type="AlphaFoldDB" id="A0AAE9IDN6"/>
<name>A0AAE9IDN6_PAEPO</name>
<dbReference type="Proteomes" id="UP001055784">
    <property type="component" value="Chromosome"/>
</dbReference>
<proteinExistence type="predicted"/>
<evidence type="ECO:0000313" key="2">
    <source>
        <dbReference type="Proteomes" id="UP001055784"/>
    </source>
</evidence>
<evidence type="ECO:0000313" key="1">
    <source>
        <dbReference type="EMBL" id="URJ49902.2"/>
    </source>
</evidence>